<reference evidence="1 2" key="1">
    <citation type="journal article" date="2019" name="Emerg. Microbes Infect.">
        <title>Comprehensive subspecies identification of 175 nontuberculous mycobacteria species based on 7547 genomic profiles.</title>
        <authorList>
            <person name="Matsumoto Y."/>
            <person name="Kinjo T."/>
            <person name="Motooka D."/>
            <person name="Nabeya D."/>
            <person name="Jung N."/>
            <person name="Uechi K."/>
            <person name="Horii T."/>
            <person name="Iida T."/>
            <person name="Fujita J."/>
            <person name="Nakamura S."/>
        </authorList>
    </citation>
    <scope>NUCLEOTIDE SEQUENCE [LARGE SCALE GENOMIC DNA]</scope>
    <source>
        <strain evidence="1 2">JCM 6370</strain>
    </source>
</reference>
<name>A0A7I7UN33_MYCPV</name>
<proteinExistence type="predicted"/>
<dbReference type="RefSeq" id="WP_163901793.1">
    <property type="nucleotide sequence ID" value="NZ_AP022599.1"/>
</dbReference>
<dbReference type="EMBL" id="AP022599">
    <property type="protein sequence ID" value="BBY82019.1"/>
    <property type="molecule type" value="Genomic_DNA"/>
</dbReference>
<dbReference type="InterPro" id="IPR021145">
    <property type="entry name" value="Portal_protein_SPP1_Gp6-like"/>
</dbReference>
<accession>A0A7I7UN33</accession>
<protein>
    <recommendedName>
        <fullName evidence="3">Phage portal protein</fullName>
    </recommendedName>
</protein>
<organism evidence="1 2">
    <name type="scientific">Mycolicibacterium pulveris</name>
    <name type="common">Mycobacterium pulveris</name>
    <dbReference type="NCBI Taxonomy" id="36813"/>
    <lineage>
        <taxon>Bacteria</taxon>
        <taxon>Bacillati</taxon>
        <taxon>Actinomycetota</taxon>
        <taxon>Actinomycetes</taxon>
        <taxon>Mycobacteriales</taxon>
        <taxon>Mycobacteriaceae</taxon>
        <taxon>Mycolicibacterium</taxon>
    </lineage>
</organism>
<evidence type="ECO:0000313" key="1">
    <source>
        <dbReference type="EMBL" id="BBY82019.1"/>
    </source>
</evidence>
<evidence type="ECO:0000313" key="2">
    <source>
        <dbReference type="Proteomes" id="UP000467252"/>
    </source>
</evidence>
<dbReference type="AlphaFoldDB" id="A0A7I7UN33"/>
<sequence>MTPDILVTHLQALDGPQHTYAQLRNYYEGQAPLSFLSAEQKVALKNFDRVSANVCRTAILSIQERLRVCGLGDAFDLYLSNNLDQRSAQVHRDALLYGPGYVLCWTDQRGRPTATVESPQTLVVQRDPITGELVSACKRVYTKTTTEAWLYLPDEIRHYRADNPGAASAGFNLVDSVENPLGTPPVAVIGHEDEPSAIADLVSGLQDGLNKALLDGLCASEAAAFPRRAVSGLSPEERPVLDDEGNPVIEAGEPVVELVNPLSEDRMKVWLAESPETKFTQLSAADLAAFEALVRVILAQCMMVTGLPAHYLGQLTAAAQPTSADALRASEAALVARCEAYQLLYGTGWERVGKLLLAIRDGGDPEEIDVKVSWSPADTRSTAQEADAVVKLVQADILPVTYALKKLGYSADEIAEIQTARRDDMQLGEDAKVYSYLGAVSRTRTFESTDAVR</sequence>
<dbReference type="Pfam" id="PF05133">
    <property type="entry name" value="SPP1_portal"/>
    <property type="match status" value="1"/>
</dbReference>
<keyword evidence="2" id="KW-1185">Reference proteome</keyword>
<dbReference type="Proteomes" id="UP000467252">
    <property type="component" value="Chromosome"/>
</dbReference>
<gene>
    <name evidence="1" type="ORF">MPUL_31770</name>
</gene>
<evidence type="ECO:0008006" key="3">
    <source>
        <dbReference type="Google" id="ProtNLM"/>
    </source>
</evidence>